<keyword evidence="2" id="KW-0012">Acyltransferase</keyword>
<dbReference type="EMBL" id="JBHRTI010000004">
    <property type="protein sequence ID" value="MFC3147746.1"/>
    <property type="molecule type" value="Genomic_DNA"/>
</dbReference>
<evidence type="ECO:0000313" key="3">
    <source>
        <dbReference type="Proteomes" id="UP001595556"/>
    </source>
</evidence>
<accession>A0ABV7H850</accession>
<evidence type="ECO:0000259" key="1">
    <source>
        <dbReference type="PROSITE" id="PS51186"/>
    </source>
</evidence>
<keyword evidence="2" id="KW-0808">Transferase</keyword>
<gene>
    <name evidence="2" type="ORF">ACFOEN_08840</name>
</gene>
<dbReference type="Pfam" id="PF00583">
    <property type="entry name" value="Acetyltransf_1"/>
    <property type="match status" value="1"/>
</dbReference>
<dbReference type="SUPFAM" id="SSF55729">
    <property type="entry name" value="Acyl-CoA N-acyltransferases (Nat)"/>
    <property type="match status" value="1"/>
</dbReference>
<dbReference type="EC" id="2.3.1.-" evidence="2"/>
<protein>
    <submittedName>
        <fullName evidence="2">GNAT family N-acetyltransferase</fullName>
        <ecNumber evidence="2">2.3.1.-</ecNumber>
    </submittedName>
</protein>
<name>A0ABV7H850_9BURK</name>
<dbReference type="InterPro" id="IPR000182">
    <property type="entry name" value="GNAT_dom"/>
</dbReference>
<dbReference type="Proteomes" id="UP001595556">
    <property type="component" value="Unassembled WGS sequence"/>
</dbReference>
<comment type="caution">
    <text evidence="2">The sequence shown here is derived from an EMBL/GenBank/DDBJ whole genome shotgun (WGS) entry which is preliminary data.</text>
</comment>
<dbReference type="PROSITE" id="PS51186">
    <property type="entry name" value="GNAT"/>
    <property type="match status" value="1"/>
</dbReference>
<dbReference type="GO" id="GO:0016746">
    <property type="term" value="F:acyltransferase activity"/>
    <property type="evidence" value="ECO:0007669"/>
    <property type="project" value="UniProtKB-KW"/>
</dbReference>
<feature type="domain" description="N-acetyltransferase" evidence="1">
    <location>
        <begin position="21"/>
        <end position="170"/>
    </location>
</feature>
<proteinExistence type="predicted"/>
<organism evidence="2 3">
    <name type="scientific">Piscinibacterium candidicorallinum</name>
    <dbReference type="NCBI Taxonomy" id="1793872"/>
    <lineage>
        <taxon>Bacteria</taxon>
        <taxon>Pseudomonadati</taxon>
        <taxon>Pseudomonadota</taxon>
        <taxon>Betaproteobacteria</taxon>
        <taxon>Burkholderiales</taxon>
        <taxon>Piscinibacterium</taxon>
    </lineage>
</organism>
<dbReference type="RefSeq" id="WP_377303090.1">
    <property type="nucleotide sequence ID" value="NZ_CP180191.1"/>
</dbReference>
<evidence type="ECO:0000313" key="2">
    <source>
        <dbReference type="EMBL" id="MFC3147746.1"/>
    </source>
</evidence>
<reference evidence="3" key="1">
    <citation type="journal article" date="2019" name="Int. J. Syst. Evol. Microbiol.">
        <title>The Global Catalogue of Microorganisms (GCM) 10K type strain sequencing project: providing services to taxonomists for standard genome sequencing and annotation.</title>
        <authorList>
            <consortium name="The Broad Institute Genomics Platform"/>
            <consortium name="The Broad Institute Genome Sequencing Center for Infectious Disease"/>
            <person name="Wu L."/>
            <person name="Ma J."/>
        </authorList>
    </citation>
    <scope>NUCLEOTIDE SEQUENCE [LARGE SCALE GENOMIC DNA]</scope>
    <source>
        <strain evidence="3">KCTC 52168</strain>
    </source>
</reference>
<dbReference type="InterPro" id="IPR016181">
    <property type="entry name" value="Acyl_CoA_acyltransferase"/>
</dbReference>
<sequence>MPNDDPLNQPLTQAPVPAVQQALRTLDLQDLPAIRAHYLALPDSDRLYRFGHFASDAAVLAHCDQIARRPVVLFGAFDGQGQLIALAEAAPYMSAMELGVSVLPVARRRGLGLALLAAAAAHARDAGYRRLYVSCLAENTPMRALARAAGMQVQCEGSDAHGYLMIEDAPPAVAAQTAQPAPAQHSPTAALYHWMQPWQVAQQLTDTFTRSWLQAMRITSQAAWPGWQLAGASSAQVKDAREFTHGIS</sequence>
<dbReference type="Gene3D" id="3.40.630.30">
    <property type="match status" value="1"/>
</dbReference>
<keyword evidence="3" id="KW-1185">Reference proteome</keyword>